<feature type="region of interest" description="Disordered" evidence="1">
    <location>
        <begin position="333"/>
        <end position="362"/>
    </location>
</feature>
<evidence type="ECO:0000259" key="2">
    <source>
        <dbReference type="Pfam" id="PF14040"/>
    </source>
</evidence>
<accession>A0ABR2ULI8</accession>
<keyword evidence="4" id="KW-1185">Reference proteome</keyword>
<dbReference type="Proteomes" id="UP001408356">
    <property type="component" value="Unassembled WGS sequence"/>
</dbReference>
<feature type="domain" description="Deoxyribonuclease NucA/NucB" evidence="2">
    <location>
        <begin position="212"/>
        <end position="287"/>
    </location>
</feature>
<comment type="caution">
    <text evidence="3">The sequence shown here is derived from an EMBL/GenBank/DDBJ whole genome shotgun (WGS) entry which is preliminary data.</text>
</comment>
<proteinExistence type="predicted"/>
<name>A0ABR2ULI8_9PEZI</name>
<dbReference type="EMBL" id="JARVKF010000416">
    <property type="protein sequence ID" value="KAK9415490.1"/>
    <property type="molecule type" value="Genomic_DNA"/>
</dbReference>
<protein>
    <submittedName>
        <fullName evidence="3">Chitinase</fullName>
    </submittedName>
</protein>
<evidence type="ECO:0000313" key="4">
    <source>
        <dbReference type="Proteomes" id="UP001408356"/>
    </source>
</evidence>
<sequence length="557" mass="61628">MTSETLSNDASYGLLAFDHFIAENFNLTQPQASDPHQYRELALRYLRLTPLERFLYHSRTFEESAEPPLPPGIRNASVRRGTTGSTEHPLWLRTCYAPDLASRYAELRSQCEVGGVYAVDAADCFDDSALYDADKDGEASVNDEIEAGDRDGVREGNAGLRALLLRAPMLADVVQYSCPEYEEFWGGAGRRAIGANEEYTLQWYPNGSGTRQRQACAGVCTADNRKKQMTLFGQSGRGIPPVSNCDEFPFAGSMEGGNGFIGLQSAANPLGVIRTCVAAYQNDLQGQCNSVLSSIRTNVNCFNEPNKPTEANALPKLWNDNCWTRKGSWGDNRQRLASYPANEPQPPSAGMSQADRNDPNNLGWFQKRNFTVQLAYTATSNPSASAFRPSSFTAGRIQDPSDSQAQQPSTHAVSANDASWIICAVNIQGQQRYSYSSFNGWCWDGQSTRDVWNRATYTTLFGTFVPPQQFRYFACKIDFQGSPGLAKRDQVSLGLLGNDPIYNTEPVQGPNTTFTVDVPLEQMPEAALRVRAEVQRERAAEFDAIQKLRLHNLKSLE</sequence>
<feature type="region of interest" description="Disordered" evidence="1">
    <location>
        <begin position="382"/>
        <end position="411"/>
    </location>
</feature>
<feature type="compositionally biased region" description="Polar residues" evidence="1">
    <location>
        <begin position="382"/>
        <end position="393"/>
    </location>
</feature>
<evidence type="ECO:0000313" key="3">
    <source>
        <dbReference type="EMBL" id="KAK9415490.1"/>
    </source>
</evidence>
<reference evidence="3 4" key="1">
    <citation type="journal article" date="2024" name="J. Plant Pathol.">
        <title>Sequence and assembly of the genome of Seiridium unicorne, isolate CBS 538.82, causal agent of cypress canker disease.</title>
        <authorList>
            <person name="Scali E."/>
            <person name="Rocca G.D."/>
            <person name="Danti R."/>
            <person name="Garbelotto M."/>
            <person name="Barberini S."/>
            <person name="Baroncelli R."/>
            <person name="Emiliani G."/>
        </authorList>
    </citation>
    <scope>NUCLEOTIDE SEQUENCE [LARGE SCALE GENOMIC DNA]</scope>
    <source>
        <strain evidence="3 4">BM-138-508</strain>
    </source>
</reference>
<evidence type="ECO:0000256" key="1">
    <source>
        <dbReference type="SAM" id="MobiDB-lite"/>
    </source>
</evidence>
<feature type="compositionally biased region" description="Low complexity" evidence="1">
    <location>
        <begin position="398"/>
        <end position="409"/>
    </location>
</feature>
<dbReference type="InterPro" id="IPR029476">
    <property type="entry name" value="DNase_NucA_NucB"/>
</dbReference>
<gene>
    <name evidence="3" type="ORF">SUNI508_10514</name>
</gene>
<organism evidence="3 4">
    <name type="scientific">Seiridium unicorne</name>
    <dbReference type="NCBI Taxonomy" id="138068"/>
    <lineage>
        <taxon>Eukaryota</taxon>
        <taxon>Fungi</taxon>
        <taxon>Dikarya</taxon>
        <taxon>Ascomycota</taxon>
        <taxon>Pezizomycotina</taxon>
        <taxon>Sordariomycetes</taxon>
        <taxon>Xylariomycetidae</taxon>
        <taxon>Amphisphaeriales</taxon>
        <taxon>Sporocadaceae</taxon>
        <taxon>Seiridium</taxon>
    </lineage>
</organism>
<dbReference type="Pfam" id="PF14040">
    <property type="entry name" value="DNase_NucA_NucB"/>
    <property type="match status" value="1"/>
</dbReference>